<feature type="compositionally biased region" description="Basic and acidic residues" evidence="1">
    <location>
        <begin position="201"/>
        <end position="220"/>
    </location>
</feature>
<accession>A0A9Q0XAW8</accession>
<gene>
    <name evidence="2" type="ORF">JRQ81_008802</name>
</gene>
<organism evidence="2 3">
    <name type="scientific">Phrynocephalus forsythii</name>
    <dbReference type="NCBI Taxonomy" id="171643"/>
    <lineage>
        <taxon>Eukaryota</taxon>
        <taxon>Metazoa</taxon>
        <taxon>Chordata</taxon>
        <taxon>Craniata</taxon>
        <taxon>Vertebrata</taxon>
        <taxon>Euteleostomi</taxon>
        <taxon>Lepidosauria</taxon>
        <taxon>Squamata</taxon>
        <taxon>Bifurcata</taxon>
        <taxon>Unidentata</taxon>
        <taxon>Episquamata</taxon>
        <taxon>Toxicofera</taxon>
        <taxon>Iguania</taxon>
        <taxon>Acrodonta</taxon>
        <taxon>Agamidae</taxon>
        <taxon>Agaminae</taxon>
        <taxon>Phrynocephalus</taxon>
    </lineage>
</organism>
<comment type="caution">
    <text evidence="2">The sequence shown here is derived from an EMBL/GenBank/DDBJ whole genome shotgun (WGS) entry which is preliminary data.</text>
</comment>
<feature type="region of interest" description="Disordered" evidence="1">
    <location>
        <begin position="413"/>
        <end position="432"/>
    </location>
</feature>
<feature type="region of interest" description="Disordered" evidence="1">
    <location>
        <begin position="1"/>
        <end position="170"/>
    </location>
</feature>
<reference evidence="2" key="1">
    <citation type="journal article" date="2023" name="DNA Res.">
        <title>Chromosome-level genome assembly of Phrynocephalus forsythii using third-generation DNA sequencing and Hi-C analysis.</title>
        <authorList>
            <person name="Qi Y."/>
            <person name="Zhao W."/>
            <person name="Zhao Y."/>
            <person name="Niu C."/>
            <person name="Cao S."/>
            <person name="Zhang Y."/>
        </authorList>
    </citation>
    <scope>NUCLEOTIDE SEQUENCE</scope>
    <source>
        <tissue evidence="2">Muscle</tissue>
    </source>
</reference>
<proteinExistence type="predicted"/>
<feature type="compositionally biased region" description="Low complexity" evidence="1">
    <location>
        <begin position="135"/>
        <end position="147"/>
    </location>
</feature>
<feature type="compositionally biased region" description="Basic and acidic residues" evidence="1">
    <location>
        <begin position="360"/>
        <end position="377"/>
    </location>
</feature>
<evidence type="ECO:0000256" key="1">
    <source>
        <dbReference type="SAM" id="MobiDB-lite"/>
    </source>
</evidence>
<dbReference type="OrthoDB" id="9044879at2759"/>
<feature type="region of interest" description="Disordered" evidence="1">
    <location>
        <begin position="182"/>
        <end position="347"/>
    </location>
</feature>
<dbReference type="Proteomes" id="UP001142489">
    <property type="component" value="Unassembled WGS sequence"/>
</dbReference>
<dbReference type="AlphaFoldDB" id="A0A9Q0XAW8"/>
<feature type="compositionally biased region" description="Basic and acidic residues" evidence="1">
    <location>
        <begin position="109"/>
        <end position="119"/>
    </location>
</feature>
<evidence type="ECO:0000313" key="2">
    <source>
        <dbReference type="EMBL" id="KAJ7308274.1"/>
    </source>
</evidence>
<feature type="region of interest" description="Disordered" evidence="1">
    <location>
        <begin position="360"/>
        <end position="396"/>
    </location>
</feature>
<evidence type="ECO:0000313" key="3">
    <source>
        <dbReference type="Proteomes" id="UP001142489"/>
    </source>
</evidence>
<keyword evidence="3" id="KW-1185">Reference proteome</keyword>
<protein>
    <submittedName>
        <fullName evidence="2">Uncharacterized protein</fullName>
    </submittedName>
</protein>
<name>A0A9Q0XAW8_9SAUR</name>
<sequence>MAGNLFPETYIGDSEDAYKKAPGGKKKNPSPLSRDVQPGSPPRADAGQPNSGAGAGELQEVEEEKDRGGKEPPGGNAASPPAARSSSPEEPGPAGACEGPEVLWPPPGDDTHERLEPRLNEVSLIDNFGPEEKLPTTGTGRSTPGGPESRPADPQDEENPPGLSPASTGYFPCYRTYVELPRYRPPSADGQPEGAASCRDAGVKCHQPESTARAERKKADANSNSKGGKASLAAHGSPRRPREGGSRPGSASTKRDSSGRNPKAHGGGSPEGLPKARPSGGSPNRPGVARDEPVPCPRASRSPPPTAHKKKNRASPAGDQEPGEAAERKPLLADLRSLPPSPEEKAGVLPLCCYYGAQAERENQPVKPLKEQKKEEQLPDPSSAPDLSGDPRPSPSRLSFHAIVSWVWRIFRKPPPSPPPATTPGTEAIRRPLAHRVRLWLAQRRGRVRPETPR</sequence>
<feature type="compositionally biased region" description="Low complexity" evidence="1">
    <location>
        <begin position="73"/>
        <end position="96"/>
    </location>
</feature>
<feature type="compositionally biased region" description="Pro residues" evidence="1">
    <location>
        <begin position="413"/>
        <end position="422"/>
    </location>
</feature>
<dbReference type="EMBL" id="JAPFRF010000018">
    <property type="protein sequence ID" value="KAJ7308274.1"/>
    <property type="molecule type" value="Genomic_DNA"/>
</dbReference>